<proteinExistence type="predicted"/>
<dbReference type="GO" id="GO:0006508">
    <property type="term" value="P:proteolysis"/>
    <property type="evidence" value="ECO:0007669"/>
    <property type="project" value="TreeGrafter"/>
</dbReference>
<reference evidence="3 4" key="1">
    <citation type="journal article" date="2016" name="Genome Announc.">
        <title>First Complete Genome Sequence of a Subdivision 6 Acidobacterium Strain.</title>
        <authorList>
            <person name="Huang S."/>
            <person name="Vieira S."/>
            <person name="Bunk B."/>
            <person name="Riedel T."/>
            <person name="Sproer C."/>
            <person name="Overmann J."/>
        </authorList>
    </citation>
    <scope>NUCLEOTIDE SEQUENCE [LARGE SCALE GENOMIC DNA]</scope>
    <source>
        <strain evidence="4">DSM 100886 HEG_-6_39</strain>
    </source>
</reference>
<name>A0A143PTH1_LUTPR</name>
<dbReference type="KEGG" id="abac:LuPra_05299"/>
<dbReference type="Gene3D" id="3.40.710.10">
    <property type="entry name" value="DD-peptidase/beta-lactamase superfamily"/>
    <property type="match status" value="1"/>
</dbReference>
<dbReference type="GO" id="GO:0019216">
    <property type="term" value="P:regulation of lipid metabolic process"/>
    <property type="evidence" value="ECO:0007669"/>
    <property type="project" value="TreeGrafter"/>
</dbReference>
<dbReference type="SUPFAM" id="SSF56601">
    <property type="entry name" value="beta-lactamase/transpeptidase-like"/>
    <property type="match status" value="1"/>
</dbReference>
<organism evidence="3 4">
    <name type="scientific">Luteitalea pratensis</name>
    <dbReference type="NCBI Taxonomy" id="1855912"/>
    <lineage>
        <taxon>Bacteria</taxon>
        <taxon>Pseudomonadati</taxon>
        <taxon>Acidobacteriota</taxon>
        <taxon>Vicinamibacteria</taxon>
        <taxon>Vicinamibacterales</taxon>
        <taxon>Vicinamibacteraceae</taxon>
        <taxon>Luteitalea</taxon>
    </lineage>
</organism>
<feature type="region of interest" description="Disordered" evidence="1">
    <location>
        <begin position="418"/>
        <end position="451"/>
    </location>
</feature>
<evidence type="ECO:0000313" key="3">
    <source>
        <dbReference type="EMBL" id="AMY12027.1"/>
    </source>
</evidence>
<gene>
    <name evidence="3" type="primary">pbpE_5</name>
    <name evidence="3" type="ORF">LuPra_05299</name>
</gene>
<evidence type="ECO:0000313" key="4">
    <source>
        <dbReference type="Proteomes" id="UP000076079"/>
    </source>
</evidence>
<evidence type="ECO:0000259" key="2">
    <source>
        <dbReference type="Pfam" id="PF00144"/>
    </source>
</evidence>
<keyword evidence="4" id="KW-1185">Reference proteome</keyword>
<dbReference type="Proteomes" id="UP000076079">
    <property type="component" value="Chromosome"/>
</dbReference>
<dbReference type="InterPro" id="IPR012338">
    <property type="entry name" value="Beta-lactam/transpept-like"/>
</dbReference>
<dbReference type="PANTHER" id="PTHR46520">
    <property type="entry name" value="SERINE BETA-LACTAMASE-LIKE PROTEIN LACTB, MITOCHONDRIAL"/>
    <property type="match status" value="1"/>
</dbReference>
<dbReference type="GO" id="GO:0008233">
    <property type="term" value="F:peptidase activity"/>
    <property type="evidence" value="ECO:0007669"/>
    <property type="project" value="TreeGrafter"/>
</dbReference>
<dbReference type="InterPro" id="IPR052794">
    <property type="entry name" value="Mito_Ser_Protease_LACTB"/>
</dbReference>
<dbReference type="STRING" id="1855912.LuPra_05299"/>
<dbReference type="AlphaFoldDB" id="A0A143PTH1"/>
<dbReference type="Pfam" id="PF00144">
    <property type="entry name" value="Beta-lactamase"/>
    <property type="match status" value="1"/>
</dbReference>
<dbReference type="InterPro" id="IPR001466">
    <property type="entry name" value="Beta-lactam-related"/>
</dbReference>
<dbReference type="EMBL" id="CP015136">
    <property type="protein sequence ID" value="AMY12027.1"/>
    <property type="molecule type" value="Genomic_DNA"/>
</dbReference>
<protein>
    <submittedName>
        <fullName evidence="3">Penicillin-binding protein E</fullName>
    </submittedName>
</protein>
<feature type="domain" description="Beta-lactamase-related" evidence="2">
    <location>
        <begin position="85"/>
        <end position="400"/>
    </location>
</feature>
<dbReference type="PANTHER" id="PTHR46520:SF1">
    <property type="entry name" value="SERINE BETA-LACTAMASE-LIKE PROTEIN LACTB, MITOCHONDRIAL"/>
    <property type="match status" value="1"/>
</dbReference>
<accession>A0A143PTH1</accession>
<sequence length="451" mass="47519">MVSMRPRTPVRRLHEMRMVGVGSTRGRAEAALAVLLATVMVVVGAGAVWVLSTAPVHQNAAAVPSTADDAPSVPYAGPAEESGRLARALAAGDNLPGVSVAVAVNGEIVWAEGFGWADVEGRTTLTPLTRFRLGALSKPLTAVAAALLHDRGRLDLDAPIQRYVRAYPPKQWTVTTRQLLGDIAGVHRIRGDNNDAMPVSHCESLGEAVALLADDPLLFEPGTQHRYSIWGWILVSAVVEGAAGESFSRFMAHQVFEPLAMTRTVVAETAGLDSAHPFYAPRAMLRPQLGVEEAKRPDYSCLAGAGAFLSTPSDLVRLGSAMLKPGLLKADTIAAFQTPARLPSGASTTYALGWTVSKVQLGGEPARMVSHRGSPSGGTVSLLTFPDLGLAVAVAANVTEARGLHSFALQVAESFVRSRNRQPLPPRSRLEAQSLIPGAESQPVDGSTPAH</sequence>
<evidence type="ECO:0000256" key="1">
    <source>
        <dbReference type="SAM" id="MobiDB-lite"/>
    </source>
</evidence>
<reference evidence="4" key="2">
    <citation type="submission" date="2016-04" db="EMBL/GenBank/DDBJ databases">
        <title>First Complete Genome Sequence of a Subdivision 6 Acidobacterium.</title>
        <authorList>
            <person name="Huang S."/>
            <person name="Vieira S."/>
            <person name="Bunk B."/>
            <person name="Riedel T."/>
            <person name="Sproeer C."/>
            <person name="Overmann J."/>
        </authorList>
    </citation>
    <scope>NUCLEOTIDE SEQUENCE [LARGE SCALE GENOMIC DNA]</scope>
    <source>
        <strain evidence="4">DSM 100886 HEG_-6_39</strain>
    </source>
</reference>